<keyword evidence="3" id="KW-1185">Reference proteome</keyword>
<dbReference type="Proteomes" id="UP000253303">
    <property type="component" value="Unassembled WGS sequence"/>
</dbReference>
<keyword evidence="2" id="KW-0503">Monooxygenase</keyword>
<evidence type="ECO:0000259" key="1">
    <source>
        <dbReference type="Pfam" id="PF03992"/>
    </source>
</evidence>
<dbReference type="InterPro" id="IPR007138">
    <property type="entry name" value="ABM_dom"/>
</dbReference>
<dbReference type="InterPro" id="IPR011008">
    <property type="entry name" value="Dimeric_a/b-barrel"/>
</dbReference>
<sequence length="96" mass="10656">MYTFINRFTVSGDAAEFEGLLGKITEYMSRQPGFRSYKLYRSSNDPKVYVETAEWDDGGSHKQAVGRDGFRALVGPVMKLATAEPGPFELVSQQVG</sequence>
<evidence type="ECO:0000313" key="3">
    <source>
        <dbReference type="Proteomes" id="UP000253303"/>
    </source>
</evidence>
<dbReference type="Gene3D" id="3.30.70.100">
    <property type="match status" value="1"/>
</dbReference>
<dbReference type="GO" id="GO:0004497">
    <property type="term" value="F:monooxygenase activity"/>
    <property type="evidence" value="ECO:0007669"/>
    <property type="project" value="UniProtKB-KW"/>
</dbReference>
<dbReference type="AlphaFoldDB" id="A0A366M3R7"/>
<dbReference type="RefSeq" id="WP_113980277.1">
    <property type="nucleotide sequence ID" value="NZ_QMEY01000003.1"/>
</dbReference>
<evidence type="ECO:0000313" key="2">
    <source>
        <dbReference type="EMBL" id="RBQ20072.1"/>
    </source>
</evidence>
<reference evidence="2 3" key="1">
    <citation type="submission" date="2018-06" db="EMBL/GenBank/DDBJ databases">
        <title>Sphaerisporangium craniellae sp. nov., isolated from a marine sponge in the South China Sea.</title>
        <authorList>
            <person name="Li L."/>
        </authorList>
    </citation>
    <scope>NUCLEOTIDE SEQUENCE [LARGE SCALE GENOMIC DNA]</scope>
    <source>
        <strain evidence="2 3">LHW63015</strain>
    </source>
</reference>
<protein>
    <submittedName>
        <fullName evidence="2">Antibiotic biosynthesis monooxygenase</fullName>
    </submittedName>
</protein>
<name>A0A366M3R7_9ACTN</name>
<dbReference type="OrthoDB" id="268331at2"/>
<dbReference type="SUPFAM" id="SSF54909">
    <property type="entry name" value="Dimeric alpha+beta barrel"/>
    <property type="match status" value="1"/>
</dbReference>
<feature type="domain" description="ABM" evidence="1">
    <location>
        <begin position="1"/>
        <end position="73"/>
    </location>
</feature>
<organism evidence="2 3">
    <name type="scientific">Spongiactinospora rosea</name>
    <dbReference type="NCBI Taxonomy" id="2248750"/>
    <lineage>
        <taxon>Bacteria</taxon>
        <taxon>Bacillati</taxon>
        <taxon>Actinomycetota</taxon>
        <taxon>Actinomycetes</taxon>
        <taxon>Streptosporangiales</taxon>
        <taxon>Streptosporangiaceae</taxon>
        <taxon>Spongiactinospora</taxon>
    </lineage>
</organism>
<dbReference type="EMBL" id="QMEY01000003">
    <property type="protein sequence ID" value="RBQ20072.1"/>
    <property type="molecule type" value="Genomic_DNA"/>
</dbReference>
<dbReference type="Pfam" id="PF03992">
    <property type="entry name" value="ABM"/>
    <property type="match status" value="1"/>
</dbReference>
<comment type="caution">
    <text evidence="2">The sequence shown here is derived from an EMBL/GenBank/DDBJ whole genome shotgun (WGS) entry which is preliminary data.</text>
</comment>
<accession>A0A366M3R7</accession>
<gene>
    <name evidence="2" type="ORF">DP939_09600</name>
</gene>
<keyword evidence="2" id="KW-0560">Oxidoreductase</keyword>
<proteinExistence type="predicted"/>